<name>A0ABD1LKL8_9FABA</name>
<proteinExistence type="predicted"/>
<protein>
    <submittedName>
        <fullName evidence="2">Uncharacterized protein</fullName>
    </submittedName>
</protein>
<feature type="compositionally biased region" description="Basic and acidic residues" evidence="1">
    <location>
        <begin position="148"/>
        <end position="160"/>
    </location>
</feature>
<comment type="caution">
    <text evidence="2">The sequence shown here is derived from an EMBL/GenBank/DDBJ whole genome shotgun (WGS) entry which is preliminary data.</text>
</comment>
<dbReference type="Proteomes" id="UP001603857">
    <property type="component" value="Unassembled WGS sequence"/>
</dbReference>
<accession>A0ABD1LKL8</accession>
<evidence type="ECO:0000256" key="1">
    <source>
        <dbReference type="SAM" id="MobiDB-lite"/>
    </source>
</evidence>
<dbReference type="AlphaFoldDB" id="A0ABD1LKL8"/>
<gene>
    <name evidence="2" type="ORF">Fmac_023130</name>
</gene>
<feature type="region of interest" description="Disordered" evidence="1">
    <location>
        <begin position="79"/>
        <end position="99"/>
    </location>
</feature>
<dbReference type="EMBL" id="JBGMDY010000008">
    <property type="protein sequence ID" value="KAL2324072.1"/>
    <property type="molecule type" value="Genomic_DNA"/>
</dbReference>
<keyword evidence="3" id="KW-1185">Reference proteome</keyword>
<evidence type="ECO:0000313" key="2">
    <source>
        <dbReference type="EMBL" id="KAL2324072.1"/>
    </source>
</evidence>
<evidence type="ECO:0000313" key="3">
    <source>
        <dbReference type="Proteomes" id="UP001603857"/>
    </source>
</evidence>
<sequence>MQRYVEDKASPHLQRFHLLCRLPRLLPRRSLRPYHRPHRVPRLLLLPHLLLNRFRAPPFPNPCPVASHRRPSTCGGIALSAPTEGPTPASARSPTPKILRSTPAICGSNELLDPAIKGIMNVLATAKEEGGRGRAAQARHGGGRWPKRSQEEGGGEREAKDDLYELDKREMMSVMSDPQTSSLTPCASSLLGYSQCDPPTATLTLRASTLLGHHLLPCAVPHRLHPPWSSSSSSRRDPSAPTLTPCASTLLGHHLLPRAPPPPPSLVFILFLAMRPTDANPAPSRLHPPRSSSFSWCRNPESLTPLASTLPKSPHLLARNPNPNPSRP</sequence>
<reference evidence="2 3" key="1">
    <citation type="submission" date="2024-08" db="EMBL/GenBank/DDBJ databases">
        <title>Insights into the chromosomal genome structure of Flemingia macrophylla.</title>
        <authorList>
            <person name="Ding Y."/>
            <person name="Zhao Y."/>
            <person name="Bi W."/>
            <person name="Wu M."/>
            <person name="Zhao G."/>
            <person name="Gong Y."/>
            <person name="Li W."/>
            <person name="Zhang P."/>
        </authorList>
    </citation>
    <scope>NUCLEOTIDE SEQUENCE [LARGE SCALE GENOMIC DNA]</scope>
    <source>
        <strain evidence="2">DYQJB</strain>
        <tissue evidence="2">Leaf</tissue>
    </source>
</reference>
<feature type="region of interest" description="Disordered" evidence="1">
    <location>
        <begin position="226"/>
        <end position="245"/>
    </location>
</feature>
<organism evidence="2 3">
    <name type="scientific">Flemingia macrophylla</name>
    <dbReference type="NCBI Taxonomy" id="520843"/>
    <lineage>
        <taxon>Eukaryota</taxon>
        <taxon>Viridiplantae</taxon>
        <taxon>Streptophyta</taxon>
        <taxon>Embryophyta</taxon>
        <taxon>Tracheophyta</taxon>
        <taxon>Spermatophyta</taxon>
        <taxon>Magnoliopsida</taxon>
        <taxon>eudicotyledons</taxon>
        <taxon>Gunneridae</taxon>
        <taxon>Pentapetalae</taxon>
        <taxon>rosids</taxon>
        <taxon>fabids</taxon>
        <taxon>Fabales</taxon>
        <taxon>Fabaceae</taxon>
        <taxon>Papilionoideae</taxon>
        <taxon>50 kb inversion clade</taxon>
        <taxon>NPAAA clade</taxon>
        <taxon>indigoferoid/millettioid clade</taxon>
        <taxon>Phaseoleae</taxon>
        <taxon>Flemingia</taxon>
    </lineage>
</organism>
<feature type="region of interest" description="Disordered" evidence="1">
    <location>
        <begin position="128"/>
        <end position="160"/>
    </location>
</feature>
<feature type="region of interest" description="Disordered" evidence="1">
    <location>
        <begin position="305"/>
        <end position="328"/>
    </location>
</feature>